<dbReference type="Proteomes" id="UP001459277">
    <property type="component" value="Unassembled WGS sequence"/>
</dbReference>
<keyword evidence="6" id="KW-0812">Transmembrane</keyword>
<organism evidence="7 8">
    <name type="scientific">Lithocarpus litseifolius</name>
    <dbReference type="NCBI Taxonomy" id="425828"/>
    <lineage>
        <taxon>Eukaryota</taxon>
        <taxon>Viridiplantae</taxon>
        <taxon>Streptophyta</taxon>
        <taxon>Embryophyta</taxon>
        <taxon>Tracheophyta</taxon>
        <taxon>Spermatophyta</taxon>
        <taxon>Magnoliopsida</taxon>
        <taxon>eudicotyledons</taxon>
        <taxon>Gunneridae</taxon>
        <taxon>Pentapetalae</taxon>
        <taxon>rosids</taxon>
        <taxon>fabids</taxon>
        <taxon>Fagales</taxon>
        <taxon>Fagaceae</taxon>
        <taxon>Lithocarpus</taxon>
    </lineage>
</organism>
<dbReference type="EMBL" id="JAZDWU010000011">
    <property type="protein sequence ID" value="KAK9987101.1"/>
    <property type="molecule type" value="Genomic_DNA"/>
</dbReference>
<evidence type="ECO:0000256" key="6">
    <source>
        <dbReference type="SAM" id="Phobius"/>
    </source>
</evidence>
<accession>A0AAW2BP44</accession>
<keyword evidence="4" id="KW-0121">Carboxypeptidase</keyword>
<evidence type="ECO:0000256" key="4">
    <source>
        <dbReference type="RuleBase" id="RU361156"/>
    </source>
</evidence>
<feature type="region of interest" description="Disordered" evidence="5">
    <location>
        <begin position="307"/>
        <end position="326"/>
    </location>
</feature>
<keyword evidence="6" id="KW-0472">Membrane</keyword>
<gene>
    <name evidence="7" type="ORF">SO802_032052</name>
</gene>
<dbReference type="GO" id="GO:0005576">
    <property type="term" value="C:extracellular region"/>
    <property type="evidence" value="ECO:0007669"/>
    <property type="project" value="UniProtKB-SubCell"/>
</dbReference>
<sequence length="457" mass="51391">MQSQQQWMVMGIICASLVHIFMAVESFPIADRITSLPGQPQVSFQQFSGYVTVDEKQQRSLFYYFVEAETQPASKPLALWLNGGPGCSSIGAGAFVEHGPFRPNGDSGNLVKNEYSWNREANMLYLESPAGVGFSYSANASFYTHVNDTITAQDNLIFLQNWFAKFPEYQDNDFFITGESYAGHYVPQLAQLIIQSGLKFNLKGINSWNPLLELGIDFNSGDQYYWSHGVISDATYALLNRVCNSSEMFREAIRGTISPACAFVNIQVSKELTDFIDKYNVNGDVCISNGQPQMGFLYQPFRSRFQTLSSPHSESNPPTQQQSNENEDVCAIENTIKYLNRKDVQKALHAQVVGFDVHWSICRSGDQDSVIPFIRTWTLINKSAKELGLNTTMPYRAWFEGKQVGGWTKVHELLYFSFHFSKALPVPPSPPPWPKGNSTKVVFVTTTRTKLNLEITA</sequence>
<dbReference type="GO" id="GO:0006508">
    <property type="term" value="P:proteolysis"/>
    <property type="evidence" value="ECO:0007669"/>
    <property type="project" value="UniProtKB-KW"/>
</dbReference>
<evidence type="ECO:0000256" key="2">
    <source>
        <dbReference type="ARBA" id="ARBA00009431"/>
    </source>
</evidence>
<feature type="transmembrane region" description="Helical" evidence="6">
    <location>
        <begin position="7"/>
        <end position="24"/>
    </location>
</feature>
<evidence type="ECO:0000256" key="1">
    <source>
        <dbReference type="ARBA" id="ARBA00004613"/>
    </source>
</evidence>
<comment type="subcellular location">
    <subcellularLocation>
        <location evidence="1">Secreted</location>
    </subcellularLocation>
</comment>
<dbReference type="GO" id="GO:0004185">
    <property type="term" value="F:serine-type carboxypeptidase activity"/>
    <property type="evidence" value="ECO:0007669"/>
    <property type="project" value="UniProtKB-UniRule"/>
</dbReference>
<protein>
    <recommendedName>
        <fullName evidence="4">Carboxypeptidase</fullName>
        <ecNumber evidence="4">3.4.16.-</ecNumber>
    </recommendedName>
</protein>
<dbReference type="AlphaFoldDB" id="A0AAW2BP44"/>
<name>A0AAW2BP44_9ROSI</name>
<reference evidence="7 8" key="1">
    <citation type="submission" date="2024-01" db="EMBL/GenBank/DDBJ databases">
        <title>A telomere-to-telomere, gap-free genome of sweet tea (Lithocarpus litseifolius).</title>
        <authorList>
            <person name="Zhou J."/>
        </authorList>
    </citation>
    <scope>NUCLEOTIDE SEQUENCE [LARGE SCALE GENOMIC DNA]</scope>
    <source>
        <strain evidence="7">Zhou-2022a</strain>
        <tissue evidence="7">Leaf</tissue>
    </source>
</reference>
<dbReference type="Pfam" id="PF00450">
    <property type="entry name" value="Peptidase_S10"/>
    <property type="match status" value="1"/>
</dbReference>
<comment type="similarity">
    <text evidence="2 4">Belongs to the peptidase S10 family.</text>
</comment>
<dbReference type="PROSITE" id="PS00131">
    <property type="entry name" value="CARBOXYPEPT_SER_SER"/>
    <property type="match status" value="1"/>
</dbReference>
<dbReference type="EC" id="3.4.16.-" evidence="4"/>
<dbReference type="InterPro" id="IPR001563">
    <property type="entry name" value="Peptidase_S10"/>
</dbReference>
<dbReference type="Gene3D" id="3.40.50.1820">
    <property type="entry name" value="alpha/beta hydrolase"/>
    <property type="match status" value="1"/>
</dbReference>
<evidence type="ECO:0000256" key="3">
    <source>
        <dbReference type="ARBA" id="ARBA00022525"/>
    </source>
</evidence>
<keyword evidence="4" id="KW-0378">Hydrolase</keyword>
<evidence type="ECO:0000313" key="7">
    <source>
        <dbReference type="EMBL" id="KAK9987101.1"/>
    </source>
</evidence>
<evidence type="ECO:0000313" key="8">
    <source>
        <dbReference type="Proteomes" id="UP001459277"/>
    </source>
</evidence>
<dbReference type="Gene3D" id="6.10.250.940">
    <property type="match status" value="1"/>
</dbReference>
<dbReference type="SUPFAM" id="SSF53474">
    <property type="entry name" value="alpha/beta-Hydrolases"/>
    <property type="match status" value="1"/>
</dbReference>
<keyword evidence="8" id="KW-1185">Reference proteome</keyword>
<proteinExistence type="inferred from homology"/>
<dbReference type="InterPro" id="IPR018202">
    <property type="entry name" value="Ser_caboxypep_ser_AS"/>
</dbReference>
<evidence type="ECO:0000256" key="5">
    <source>
        <dbReference type="SAM" id="MobiDB-lite"/>
    </source>
</evidence>
<keyword evidence="6" id="KW-1133">Transmembrane helix</keyword>
<keyword evidence="4" id="KW-0645">Protease</keyword>
<dbReference type="GO" id="GO:0005773">
    <property type="term" value="C:vacuole"/>
    <property type="evidence" value="ECO:0007669"/>
    <property type="project" value="TreeGrafter"/>
</dbReference>
<dbReference type="PANTHER" id="PTHR11802">
    <property type="entry name" value="SERINE PROTEASE FAMILY S10 SERINE CARBOXYPEPTIDASE"/>
    <property type="match status" value="1"/>
</dbReference>
<dbReference type="InterPro" id="IPR029058">
    <property type="entry name" value="AB_hydrolase_fold"/>
</dbReference>
<keyword evidence="3" id="KW-0964">Secreted</keyword>
<comment type="caution">
    <text evidence="7">The sequence shown here is derived from an EMBL/GenBank/DDBJ whole genome shotgun (WGS) entry which is preliminary data.</text>
</comment>
<dbReference type="PANTHER" id="PTHR11802:SF399">
    <property type="entry name" value="CARBOXYPEPTIDASE"/>
    <property type="match status" value="1"/>
</dbReference>
<dbReference type="PRINTS" id="PR00724">
    <property type="entry name" value="CRBOXYPTASEC"/>
</dbReference>
<dbReference type="FunFam" id="3.40.50.1820:FF:000211">
    <property type="entry name" value="Carboxypeptidase"/>
    <property type="match status" value="1"/>
</dbReference>
<feature type="compositionally biased region" description="Polar residues" evidence="5">
    <location>
        <begin position="307"/>
        <end position="324"/>
    </location>
</feature>